<reference evidence="1 2" key="1">
    <citation type="submission" date="2018-11" db="EMBL/GenBank/DDBJ databases">
        <title>Genome sequence of Apiotrichum porosum DSM 27194.</title>
        <authorList>
            <person name="Aliyu H."/>
            <person name="Gorte O."/>
            <person name="Ochsenreither K."/>
        </authorList>
    </citation>
    <scope>NUCLEOTIDE SEQUENCE [LARGE SCALE GENOMIC DNA]</scope>
    <source>
        <strain evidence="1 2">DSM 27194</strain>
    </source>
</reference>
<protein>
    <submittedName>
        <fullName evidence="1">Uncharacterized protein</fullName>
    </submittedName>
</protein>
<name>A0A427Y1H3_9TREE</name>
<dbReference type="GeneID" id="39590971"/>
<dbReference type="RefSeq" id="XP_028478338.1">
    <property type="nucleotide sequence ID" value="XM_028621886.1"/>
</dbReference>
<dbReference type="Proteomes" id="UP000279236">
    <property type="component" value="Unassembled WGS sequence"/>
</dbReference>
<proteinExistence type="predicted"/>
<organism evidence="1 2">
    <name type="scientific">Apiotrichum porosum</name>
    <dbReference type="NCBI Taxonomy" id="105984"/>
    <lineage>
        <taxon>Eukaryota</taxon>
        <taxon>Fungi</taxon>
        <taxon>Dikarya</taxon>
        <taxon>Basidiomycota</taxon>
        <taxon>Agaricomycotina</taxon>
        <taxon>Tremellomycetes</taxon>
        <taxon>Trichosporonales</taxon>
        <taxon>Trichosporonaceae</taxon>
        <taxon>Apiotrichum</taxon>
    </lineage>
</organism>
<accession>A0A427Y1H3</accession>
<evidence type="ECO:0000313" key="1">
    <source>
        <dbReference type="EMBL" id="RSH84890.1"/>
    </source>
</evidence>
<dbReference type="EMBL" id="RSCE01000003">
    <property type="protein sequence ID" value="RSH84890.1"/>
    <property type="molecule type" value="Genomic_DNA"/>
</dbReference>
<comment type="caution">
    <text evidence="1">The sequence shown here is derived from an EMBL/GenBank/DDBJ whole genome shotgun (WGS) entry which is preliminary data.</text>
</comment>
<evidence type="ECO:0000313" key="2">
    <source>
        <dbReference type="Proteomes" id="UP000279236"/>
    </source>
</evidence>
<keyword evidence="2" id="KW-1185">Reference proteome</keyword>
<sequence>MPSFTLVTPKRPSIRKGKRAVPLPAYTIYAQVDETVVAAEPIPVGHDVAPRYADAQVDVESPPPYAAEHDLPPYEPLAPSLERLDIYRCGGEVCPACSAGTHCVRHPHVGYPEEMIARCPSLAHFGTA</sequence>
<gene>
    <name evidence="1" type="ORF">EHS24_006428</name>
</gene>
<dbReference type="AlphaFoldDB" id="A0A427Y1H3"/>